<dbReference type="AlphaFoldDB" id="A0A7Y0BRW3"/>
<comment type="caution">
    <text evidence="2">The sequence shown here is derived from an EMBL/GenBank/DDBJ whole genome shotgun (WGS) entry which is preliminary data.</text>
</comment>
<evidence type="ECO:0000313" key="2">
    <source>
        <dbReference type="EMBL" id="NML95419.1"/>
    </source>
</evidence>
<dbReference type="RefSeq" id="WP_169494622.1">
    <property type="nucleotide sequence ID" value="NZ_JABBGM010000009.1"/>
</dbReference>
<keyword evidence="3" id="KW-1185">Reference proteome</keyword>
<protein>
    <submittedName>
        <fullName evidence="2">Tail tape measure protein</fullName>
    </submittedName>
</protein>
<proteinExistence type="predicted"/>
<dbReference type="Proteomes" id="UP000583556">
    <property type="component" value="Unassembled WGS sequence"/>
</dbReference>
<dbReference type="EMBL" id="JABBGM010000009">
    <property type="protein sequence ID" value="NML95419.1"/>
    <property type="molecule type" value="Genomic_DNA"/>
</dbReference>
<gene>
    <name evidence="2" type="ORF">HHL27_17215</name>
</gene>
<sequence length="194" mass="19546">MDNLDTLVVDVRASTDGFASDVAKMRDSFDGILVEGFAKGSTTLERSLASAIRKGSLGFEDLGKVANRVLDTIASQALRAGLSSLGIGAGADGGGAGGMAGGLNSLIGAIFGLPGRATGGPVAPGRPYVVGERGPEMFVPTSAGRIETGGTMGGERNVNVSIRVVSPAGTSGPESLRRSSRQVAQAVRRALSDN</sequence>
<feature type="region of interest" description="Disordered" evidence="1">
    <location>
        <begin position="166"/>
        <end position="194"/>
    </location>
</feature>
<evidence type="ECO:0000256" key="1">
    <source>
        <dbReference type="SAM" id="MobiDB-lite"/>
    </source>
</evidence>
<reference evidence="2 3" key="1">
    <citation type="submission" date="2020-04" db="EMBL/GenBank/DDBJ databases">
        <title>Novosphingobium sp. TW-4 isolated from soil.</title>
        <authorList>
            <person name="Dahal R.H."/>
            <person name="Chaudhary D.K."/>
        </authorList>
    </citation>
    <scope>NUCLEOTIDE SEQUENCE [LARGE SCALE GENOMIC DNA]</scope>
    <source>
        <strain evidence="2 3">TW-4</strain>
    </source>
</reference>
<organism evidence="2 3">
    <name type="scientific">Novosphingobium olei</name>
    <dbReference type="NCBI Taxonomy" id="2728851"/>
    <lineage>
        <taxon>Bacteria</taxon>
        <taxon>Pseudomonadati</taxon>
        <taxon>Pseudomonadota</taxon>
        <taxon>Alphaproteobacteria</taxon>
        <taxon>Sphingomonadales</taxon>
        <taxon>Sphingomonadaceae</taxon>
        <taxon>Novosphingobium</taxon>
    </lineage>
</organism>
<evidence type="ECO:0000313" key="3">
    <source>
        <dbReference type="Proteomes" id="UP000583556"/>
    </source>
</evidence>
<accession>A0A7Y0BRW3</accession>
<name>A0A7Y0BRW3_9SPHN</name>